<evidence type="ECO:0000313" key="1">
    <source>
        <dbReference type="EMBL" id="CAK7929215.1"/>
    </source>
</evidence>
<name>A0AAV1U3F9_9STRA</name>
<protein>
    <submittedName>
        <fullName evidence="1">Uncharacterized protein</fullName>
    </submittedName>
</protein>
<sequence>MTPRPRLPVAAVALSAVTGTTVAAVSMLAYVRFQHPQEFADASVRATHPELSDDFNRKWGLFGTGLVDAMPQRFKSLFDVPDVAERFELHKKNREQQIRQTLEDLRPKGK</sequence>
<proteinExistence type="predicted"/>
<gene>
    <name evidence="1" type="ORF">PM001_LOCUS14365</name>
</gene>
<evidence type="ECO:0000313" key="2">
    <source>
        <dbReference type="Proteomes" id="UP001162060"/>
    </source>
</evidence>
<dbReference type="Proteomes" id="UP001162060">
    <property type="component" value="Unassembled WGS sequence"/>
</dbReference>
<dbReference type="AlphaFoldDB" id="A0AAV1U3F9"/>
<organism evidence="1 2">
    <name type="scientific">Peronospora matthiolae</name>
    <dbReference type="NCBI Taxonomy" id="2874970"/>
    <lineage>
        <taxon>Eukaryota</taxon>
        <taxon>Sar</taxon>
        <taxon>Stramenopiles</taxon>
        <taxon>Oomycota</taxon>
        <taxon>Peronosporomycetes</taxon>
        <taxon>Peronosporales</taxon>
        <taxon>Peronosporaceae</taxon>
        <taxon>Peronospora</taxon>
    </lineage>
</organism>
<comment type="caution">
    <text evidence="1">The sequence shown here is derived from an EMBL/GenBank/DDBJ whole genome shotgun (WGS) entry which is preliminary data.</text>
</comment>
<reference evidence="1" key="1">
    <citation type="submission" date="2024-01" db="EMBL/GenBank/DDBJ databases">
        <authorList>
            <person name="Webb A."/>
        </authorList>
    </citation>
    <scope>NUCLEOTIDE SEQUENCE</scope>
    <source>
        <strain evidence="1">Pm1</strain>
    </source>
</reference>
<accession>A0AAV1U3F9</accession>
<dbReference type="EMBL" id="CAKLBY020000153">
    <property type="protein sequence ID" value="CAK7929215.1"/>
    <property type="molecule type" value="Genomic_DNA"/>
</dbReference>